<comment type="catalytic activity">
    <reaction evidence="1">
        <text>[protein]-peptidylproline (omega=180) = [protein]-peptidylproline (omega=0)</text>
        <dbReference type="Rhea" id="RHEA:16237"/>
        <dbReference type="Rhea" id="RHEA-COMP:10747"/>
        <dbReference type="Rhea" id="RHEA-COMP:10748"/>
        <dbReference type="ChEBI" id="CHEBI:83833"/>
        <dbReference type="ChEBI" id="CHEBI:83834"/>
        <dbReference type="EC" id="5.2.1.8"/>
    </reaction>
</comment>
<reference evidence="6 7" key="1">
    <citation type="submission" date="2020-08" db="EMBL/GenBank/DDBJ databases">
        <title>Acidobacteriota in marine sediments use diverse sulfur dissimilation pathways.</title>
        <authorList>
            <person name="Wasmund K."/>
        </authorList>
    </citation>
    <scope>NUCLEOTIDE SEQUENCE [LARGE SCALE GENOMIC DNA]</scope>
    <source>
        <strain evidence="6">MAG AM4</strain>
    </source>
</reference>
<name>A0A8J6Y2L1_9BACT</name>
<dbReference type="PROSITE" id="PS51257">
    <property type="entry name" value="PROKAR_LIPOPROTEIN"/>
    <property type="match status" value="1"/>
</dbReference>
<organism evidence="6 7">
    <name type="scientific">Candidatus Polarisedimenticola svalbardensis</name>
    <dbReference type="NCBI Taxonomy" id="2886004"/>
    <lineage>
        <taxon>Bacteria</taxon>
        <taxon>Pseudomonadati</taxon>
        <taxon>Acidobacteriota</taxon>
        <taxon>Candidatus Polarisedimenticolia</taxon>
        <taxon>Candidatus Polarisedimenticolales</taxon>
        <taxon>Candidatus Polarisedimenticolaceae</taxon>
        <taxon>Candidatus Polarisedimenticola</taxon>
    </lineage>
</organism>
<keyword evidence="3" id="KW-0732">Signal</keyword>
<evidence type="ECO:0000256" key="5">
    <source>
        <dbReference type="ARBA" id="ARBA00023235"/>
    </source>
</evidence>
<dbReference type="Proteomes" id="UP000648239">
    <property type="component" value="Unassembled WGS sequence"/>
</dbReference>
<dbReference type="SUPFAM" id="SSF54534">
    <property type="entry name" value="FKBP-like"/>
    <property type="match status" value="1"/>
</dbReference>
<evidence type="ECO:0000256" key="1">
    <source>
        <dbReference type="ARBA" id="ARBA00000971"/>
    </source>
</evidence>
<dbReference type="InterPro" id="IPR050245">
    <property type="entry name" value="PrsA_foldase"/>
</dbReference>
<evidence type="ECO:0000313" key="6">
    <source>
        <dbReference type="EMBL" id="MBD3869152.1"/>
    </source>
</evidence>
<keyword evidence="4" id="KW-0697">Rotamase</keyword>
<evidence type="ECO:0000256" key="2">
    <source>
        <dbReference type="ARBA" id="ARBA00013194"/>
    </source>
</evidence>
<dbReference type="Gene3D" id="3.10.50.40">
    <property type="match status" value="1"/>
</dbReference>
<evidence type="ECO:0000256" key="4">
    <source>
        <dbReference type="ARBA" id="ARBA00023110"/>
    </source>
</evidence>
<gene>
    <name evidence="6" type="ORF">IFK94_13600</name>
</gene>
<dbReference type="GO" id="GO:0003755">
    <property type="term" value="F:peptidyl-prolyl cis-trans isomerase activity"/>
    <property type="evidence" value="ECO:0007669"/>
    <property type="project" value="UniProtKB-KW"/>
</dbReference>
<accession>A0A8J6Y2L1</accession>
<sequence length="284" mass="31775">MNRTTQWLLPVLLILACCSCGEQPLTEGLVASLNGDPVTLEQFREYLEESLSPEDEPDTALTGTEPGELDRVRSRLFDIFIDERLLAGEARRRYGKGTDAFDRLFSELALEAGEPDTEAVDALVAERSAEFREDRTLMLRALMLQDPALAERVYDQVRRNRMTFSEAVAAHESTPGQGAPMETTLGSLPEEVRGAIEELKAGRVSRPVEVHGIIYLFLVEAWRDAAGPADGGELREEARAEIRSRMIQDAAGRLLLELRKHPKVRIETERLPFPYVTDTPVQVE</sequence>
<dbReference type="PANTHER" id="PTHR47245:SF1">
    <property type="entry name" value="FOLDASE PROTEIN PRSA"/>
    <property type="match status" value="1"/>
</dbReference>
<evidence type="ECO:0000313" key="7">
    <source>
        <dbReference type="Proteomes" id="UP000648239"/>
    </source>
</evidence>
<proteinExistence type="predicted"/>
<dbReference type="AlphaFoldDB" id="A0A8J6Y2L1"/>
<protein>
    <recommendedName>
        <fullName evidence="2">peptidylprolyl isomerase</fullName>
        <ecNumber evidence="2">5.2.1.8</ecNumber>
    </recommendedName>
</protein>
<evidence type="ECO:0000256" key="3">
    <source>
        <dbReference type="ARBA" id="ARBA00022729"/>
    </source>
</evidence>
<keyword evidence="5 6" id="KW-0413">Isomerase</keyword>
<dbReference type="EMBL" id="JACXWD010000062">
    <property type="protein sequence ID" value="MBD3869152.1"/>
    <property type="molecule type" value="Genomic_DNA"/>
</dbReference>
<comment type="caution">
    <text evidence="6">The sequence shown here is derived from an EMBL/GenBank/DDBJ whole genome shotgun (WGS) entry which is preliminary data.</text>
</comment>
<dbReference type="PANTHER" id="PTHR47245">
    <property type="entry name" value="PEPTIDYLPROLYL ISOMERASE"/>
    <property type="match status" value="1"/>
</dbReference>
<dbReference type="InterPro" id="IPR046357">
    <property type="entry name" value="PPIase_dom_sf"/>
</dbReference>
<dbReference type="EC" id="5.2.1.8" evidence="2"/>